<dbReference type="AlphaFoldDB" id="A0A3A4B4K0"/>
<evidence type="ECO:0000313" key="11">
    <source>
        <dbReference type="Proteomes" id="UP000265768"/>
    </source>
</evidence>
<evidence type="ECO:0000256" key="3">
    <source>
        <dbReference type="ARBA" id="ARBA00022679"/>
    </source>
</evidence>
<evidence type="ECO:0000313" key="10">
    <source>
        <dbReference type="EMBL" id="RJL32290.1"/>
    </source>
</evidence>
<dbReference type="Pfam" id="PF26314">
    <property type="entry name" value="MptA_B_family"/>
    <property type="match status" value="1"/>
</dbReference>
<feature type="transmembrane region" description="Helical" evidence="9">
    <location>
        <begin position="189"/>
        <end position="210"/>
    </location>
</feature>
<protein>
    <submittedName>
        <fullName evidence="10">DUF2029 domain-containing protein</fullName>
    </submittedName>
</protein>
<evidence type="ECO:0000256" key="4">
    <source>
        <dbReference type="ARBA" id="ARBA00022692"/>
    </source>
</evidence>
<evidence type="ECO:0000256" key="7">
    <source>
        <dbReference type="ARBA" id="ARBA00043987"/>
    </source>
</evidence>
<evidence type="ECO:0000256" key="8">
    <source>
        <dbReference type="SAM" id="MobiDB-lite"/>
    </source>
</evidence>
<dbReference type="GO" id="GO:0016758">
    <property type="term" value="F:hexosyltransferase activity"/>
    <property type="evidence" value="ECO:0007669"/>
    <property type="project" value="InterPro"/>
</dbReference>
<feature type="transmembrane region" description="Helical" evidence="9">
    <location>
        <begin position="100"/>
        <end position="117"/>
    </location>
</feature>
<keyword evidence="2" id="KW-0328">Glycosyltransferase</keyword>
<feature type="transmembrane region" description="Helical" evidence="9">
    <location>
        <begin position="231"/>
        <end position="255"/>
    </location>
</feature>
<keyword evidence="4 9" id="KW-0812">Transmembrane</keyword>
<evidence type="ECO:0000256" key="1">
    <source>
        <dbReference type="ARBA" id="ARBA00004141"/>
    </source>
</evidence>
<proteinExistence type="inferred from homology"/>
<feature type="transmembrane region" description="Helical" evidence="9">
    <location>
        <begin position="296"/>
        <end position="314"/>
    </location>
</feature>
<comment type="subcellular location">
    <subcellularLocation>
        <location evidence="1">Membrane</location>
        <topology evidence="1">Multi-pass membrane protein</topology>
    </subcellularLocation>
</comment>
<dbReference type="EMBL" id="QZEY01000005">
    <property type="protein sequence ID" value="RJL32290.1"/>
    <property type="molecule type" value="Genomic_DNA"/>
</dbReference>
<feature type="compositionally biased region" description="Low complexity" evidence="8">
    <location>
        <begin position="514"/>
        <end position="523"/>
    </location>
</feature>
<feature type="region of interest" description="Disordered" evidence="8">
    <location>
        <begin position="500"/>
        <end position="523"/>
    </location>
</feature>
<keyword evidence="5 9" id="KW-1133">Transmembrane helix</keyword>
<keyword evidence="3" id="KW-0808">Transferase</keyword>
<comment type="similarity">
    <text evidence="7">Belongs to the MptA/B family.</text>
</comment>
<organism evidence="10 11">
    <name type="scientific">Bailinhaonella thermotolerans</name>
    <dbReference type="NCBI Taxonomy" id="1070861"/>
    <lineage>
        <taxon>Bacteria</taxon>
        <taxon>Bacillati</taxon>
        <taxon>Actinomycetota</taxon>
        <taxon>Actinomycetes</taxon>
        <taxon>Streptosporangiales</taxon>
        <taxon>Streptosporangiaceae</taxon>
        <taxon>Bailinhaonella</taxon>
    </lineage>
</organism>
<feature type="transmembrane region" description="Helical" evidence="9">
    <location>
        <begin position="25"/>
        <end position="49"/>
    </location>
</feature>
<gene>
    <name evidence="10" type="ORF">D5H75_17630</name>
</gene>
<feature type="transmembrane region" description="Helical" evidence="9">
    <location>
        <begin position="479"/>
        <end position="496"/>
    </location>
</feature>
<dbReference type="NCBIfam" id="NF038066">
    <property type="entry name" value="MptB"/>
    <property type="match status" value="1"/>
</dbReference>
<feature type="transmembrane region" description="Helical" evidence="9">
    <location>
        <begin position="267"/>
        <end position="289"/>
    </location>
</feature>
<dbReference type="GO" id="GO:0005886">
    <property type="term" value="C:plasma membrane"/>
    <property type="evidence" value="ECO:0007669"/>
    <property type="project" value="UniProtKB-SubCell"/>
</dbReference>
<evidence type="ECO:0000256" key="6">
    <source>
        <dbReference type="ARBA" id="ARBA00023136"/>
    </source>
</evidence>
<dbReference type="Proteomes" id="UP000265768">
    <property type="component" value="Unassembled WGS sequence"/>
</dbReference>
<accession>A0A3A4B4K0</accession>
<keyword evidence="6 9" id="KW-0472">Membrane</keyword>
<feature type="transmembrane region" description="Helical" evidence="9">
    <location>
        <begin position="406"/>
        <end position="425"/>
    </location>
</feature>
<reference evidence="10 11" key="1">
    <citation type="submission" date="2018-09" db="EMBL/GenBank/DDBJ databases">
        <title>YIM 75507 draft genome.</title>
        <authorList>
            <person name="Tang S."/>
            <person name="Feng Y."/>
        </authorList>
    </citation>
    <scope>NUCLEOTIDE SEQUENCE [LARGE SCALE GENOMIC DNA]</scope>
    <source>
        <strain evidence="10 11">YIM 75507</strain>
    </source>
</reference>
<comment type="caution">
    <text evidence="10">The sequence shown here is derived from an EMBL/GenBank/DDBJ whole genome shotgun (WGS) entry which is preliminary data.</text>
</comment>
<dbReference type="InterPro" id="IPR049829">
    <property type="entry name" value="MptA/B-like"/>
</dbReference>
<keyword evidence="11" id="KW-1185">Reference proteome</keyword>
<sequence>MLAARLRVGLGGQGVAVSGRGWGRVAFSAVGVAVGLTVLIGGLGASAMVPRLAGAGWEPPYSLDVRPSAYLVISMAALAILAGTGGLAAGLVAVRRGWDARGLSAFGALSAVVLGFLPPSGSSDHLSYAAYGRIAVLGLDPYAVPPEGVPGDPVTADVEEWRGTTSVYGPVATAVQALASLVGGDSVRLTVFGLSVANVAAFLGTGWLLRRLWADPERRRRVALLWTANPLLLYHLVAGAHVDVLALVFVVAAVVTFGRLPVVSGALVGLGMAVKLPVGLVSLGIAWALRRDVRRLLAVAGSALVVLVAAYALVGGHALDQVRRASEFVSLAVPWQLVDGRRHGFGLPRDVIRFAWVAVAVLLAWLLLRALPRAYPAGARPAGAPPYGEGAPPDTGEDARSAAARVGLAVVSAWLLAAPYSLPWYDGLGFALLAMVPASGFDGFAVARTGLLSLAYLPAREAGRPPELDWLVTVVRSQVVPWALTALLAGLVWWALARRPRSPSGPAGPPPSAPSRGSRSPSR</sequence>
<feature type="transmembrane region" description="Helical" evidence="9">
    <location>
        <begin position="351"/>
        <end position="371"/>
    </location>
</feature>
<evidence type="ECO:0000256" key="2">
    <source>
        <dbReference type="ARBA" id="ARBA00022676"/>
    </source>
</evidence>
<name>A0A3A4B4K0_9ACTN</name>
<dbReference type="OrthoDB" id="5242303at2"/>
<evidence type="ECO:0000256" key="5">
    <source>
        <dbReference type="ARBA" id="ARBA00022989"/>
    </source>
</evidence>
<feature type="transmembrane region" description="Helical" evidence="9">
    <location>
        <begin position="69"/>
        <end position="93"/>
    </location>
</feature>
<evidence type="ECO:0000256" key="9">
    <source>
        <dbReference type="SAM" id="Phobius"/>
    </source>
</evidence>